<keyword evidence="6 11" id="KW-0812">Transmembrane</keyword>
<evidence type="ECO:0000259" key="13">
    <source>
        <dbReference type="Pfam" id="PF13733"/>
    </source>
</evidence>
<dbReference type="InterPro" id="IPR003859">
    <property type="entry name" value="Galactosyl_T"/>
</dbReference>
<dbReference type="PANTHER" id="PTHR19300:SF57">
    <property type="entry name" value="BETA-1,4-N-ACETYLGALACTOSAMINYLTRANSFERASE"/>
    <property type="match status" value="1"/>
</dbReference>
<comment type="similarity">
    <text evidence="3 11">Belongs to the glycosyltransferase 7 family.</text>
</comment>
<comment type="function">
    <text evidence="11">Catalyses the transfer of galactose onto proteins or lipids.</text>
</comment>
<evidence type="ECO:0000256" key="8">
    <source>
        <dbReference type="ARBA" id="ARBA00022989"/>
    </source>
</evidence>
<dbReference type="WBParaSite" id="HNAJ_0000998501-mRNA-1">
    <property type="protein sequence ID" value="HNAJ_0000998501-mRNA-1"/>
    <property type="gene ID" value="HNAJ_0000998501"/>
</dbReference>
<evidence type="ECO:0000256" key="4">
    <source>
        <dbReference type="ARBA" id="ARBA00022676"/>
    </source>
</evidence>
<evidence type="ECO:0000256" key="3">
    <source>
        <dbReference type="ARBA" id="ARBA00005735"/>
    </source>
</evidence>
<feature type="domain" description="Galactosyltransferase N-terminal" evidence="13">
    <location>
        <begin position="125"/>
        <end position="214"/>
    </location>
</feature>
<keyword evidence="15" id="KW-1185">Reference proteome</keyword>
<gene>
    <name evidence="14" type="ORF">HNAJ_LOCUS9980</name>
</gene>
<dbReference type="GO" id="GO:0005975">
    <property type="term" value="P:carbohydrate metabolic process"/>
    <property type="evidence" value="ECO:0007669"/>
    <property type="project" value="InterPro"/>
</dbReference>
<dbReference type="EC" id="2.4.1.-" evidence="11"/>
<keyword evidence="8 11" id="KW-1133">Transmembrane helix</keyword>
<protein>
    <recommendedName>
        <fullName evidence="11">Beta-1,4-galactosyltransferase</fullName>
        <ecNumber evidence="11">2.4.1.-</ecNumber>
    </recommendedName>
</protein>
<evidence type="ECO:0000256" key="6">
    <source>
        <dbReference type="ARBA" id="ARBA00022692"/>
    </source>
</evidence>
<dbReference type="GO" id="GO:0006688">
    <property type="term" value="P:glycosphingolipid biosynthetic process"/>
    <property type="evidence" value="ECO:0007669"/>
    <property type="project" value="TreeGrafter"/>
</dbReference>
<evidence type="ECO:0000256" key="1">
    <source>
        <dbReference type="ARBA" id="ARBA00004606"/>
    </source>
</evidence>
<name>A0A0R3TQZ9_RODNA</name>
<comment type="pathway">
    <text evidence="2 11">Protein modification; protein glycosylation.</text>
</comment>
<dbReference type="EMBL" id="UZAE01012827">
    <property type="protein sequence ID" value="VDO06887.1"/>
    <property type="molecule type" value="Genomic_DNA"/>
</dbReference>
<keyword evidence="4 11" id="KW-0328">Glycosyltransferase</keyword>
<dbReference type="GO" id="GO:0016020">
    <property type="term" value="C:membrane"/>
    <property type="evidence" value="ECO:0007669"/>
    <property type="project" value="UniProtKB-SubCell"/>
</dbReference>
<reference evidence="14 15" key="2">
    <citation type="submission" date="2018-11" db="EMBL/GenBank/DDBJ databases">
        <authorList>
            <consortium name="Pathogen Informatics"/>
        </authorList>
    </citation>
    <scope>NUCLEOTIDE SEQUENCE [LARGE SCALE GENOMIC DNA]</scope>
</reference>
<evidence type="ECO:0000256" key="2">
    <source>
        <dbReference type="ARBA" id="ARBA00004922"/>
    </source>
</evidence>
<dbReference type="InterPro" id="IPR027995">
    <property type="entry name" value="Galactosyl_T_N"/>
</dbReference>
<comment type="subcellular location">
    <subcellularLocation>
        <location evidence="1">Membrane</location>
        <topology evidence="1">Single-pass type II membrane protein</topology>
    </subcellularLocation>
</comment>
<feature type="domain" description="Galactosyltransferase C-terminal" evidence="12">
    <location>
        <begin position="219"/>
        <end position="296"/>
    </location>
</feature>
<evidence type="ECO:0000313" key="16">
    <source>
        <dbReference type="WBParaSite" id="HNAJ_0000998501-mRNA-1"/>
    </source>
</evidence>
<dbReference type="InterPro" id="IPR029044">
    <property type="entry name" value="Nucleotide-diphossugar_trans"/>
</dbReference>
<keyword evidence="9 11" id="KW-0472">Membrane</keyword>
<evidence type="ECO:0000256" key="5">
    <source>
        <dbReference type="ARBA" id="ARBA00022679"/>
    </source>
</evidence>
<dbReference type="AlphaFoldDB" id="A0A0R3TQZ9"/>
<dbReference type="UniPathway" id="UPA00378"/>
<dbReference type="SUPFAM" id="SSF53448">
    <property type="entry name" value="Nucleotide-diphospho-sugar transferases"/>
    <property type="match status" value="1"/>
</dbReference>
<dbReference type="STRING" id="102285.A0A0R3TQZ9"/>
<sequence>MSSKSSRFKRWCLYCILVIHGVALFLILLGIINGLEMHNFFSRGPKSDYERHSSLVAELKTLSQFVNKTVEEVAQEVLDQQTAIKEKFYNSGSKRHSIHRLSNFLGINVASSQMEMFTEACRDASNQRLLMVFPIRDRWNLLRSLLKELLPLLQKPNLCVFKIVVEQTDSMAFNKALLMNVAVIEMAKQVPFDCIIFHDVDLIPTSGDEVYYECPSYPRHLSVKVDKLKYDLPYLGLIGGVFALPLRHFLQANGYSNMFWGWGAEDDDMFERLAIVGIPVTRPMPNPTRYIMLPHRKSSTSDYQRATLLLGMAFERYRLDGLNSVRYRVLKNERRSVCEVLGVNPKLCQLERSHITYILVDPQKIETH</sequence>
<evidence type="ECO:0000256" key="11">
    <source>
        <dbReference type="RuleBase" id="RU368121"/>
    </source>
</evidence>
<evidence type="ECO:0000313" key="15">
    <source>
        <dbReference type="Proteomes" id="UP000278807"/>
    </source>
</evidence>
<evidence type="ECO:0000256" key="7">
    <source>
        <dbReference type="ARBA" id="ARBA00022968"/>
    </source>
</evidence>
<evidence type="ECO:0000256" key="10">
    <source>
        <dbReference type="ARBA" id="ARBA00023180"/>
    </source>
</evidence>
<dbReference type="PRINTS" id="PR02050">
    <property type="entry name" value="B14GALTRFASE"/>
</dbReference>
<accession>A0A0R3TQZ9</accession>
<dbReference type="InterPro" id="IPR027791">
    <property type="entry name" value="Galactosyl_T_C"/>
</dbReference>
<dbReference type="GO" id="GO:0008378">
    <property type="term" value="F:galactosyltransferase activity"/>
    <property type="evidence" value="ECO:0007669"/>
    <property type="project" value="TreeGrafter"/>
</dbReference>
<dbReference type="GO" id="GO:0033842">
    <property type="term" value="F:N-acetyl-beta-glucosaminyl-derivative 4-beta-N-acetylgalactosaminyltransferase activity"/>
    <property type="evidence" value="ECO:0007669"/>
    <property type="project" value="TreeGrafter"/>
</dbReference>
<evidence type="ECO:0000313" key="14">
    <source>
        <dbReference type="EMBL" id="VDO06887.1"/>
    </source>
</evidence>
<reference evidence="16" key="1">
    <citation type="submission" date="2017-02" db="UniProtKB">
        <authorList>
            <consortium name="WormBaseParasite"/>
        </authorList>
    </citation>
    <scope>IDENTIFICATION</scope>
</reference>
<feature type="transmembrane region" description="Helical" evidence="11">
    <location>
        <begin position="12"/>
        <end position="32"/>
    </location>
</feature>
<dbReference type="Pfam" id="PF13733">
    <property type="entry name" value="Glyco_transf_7N"/>
    <property type="match status" value="1"/>
</dbReference>
<dbReference type="GO" id="GO:0005794">
    <property type="term" value="C:Golgi apparatus"/>
    <property type="evidence" value="ECO:0007669"/>
    <property type="project" value="TreeGrafter"/>
</dbReference>
<evidence type="ECO:0000256" key="9">
    <source>
        <dbReference type="ARBA" id="ARBA00023136"/>
    </source>
</evidence>
<keyword evidence="7 11" id="KW-0735">Signal-anchor</keyword>
<organism evidence="16">
    <name type="scientific">Rodentolepis nana</name>
    <name type="common">Dwarf tapeworm</name>
    <name type="synonym">Hymenolepis nana</name>
    <dbReference type="NCBI Taxonomy" id="102285"/>
    <lineage>
        <taxon>Eukaryota</taxon>
        <taxon>Metazoa</taxon>
        <taxon>Spiralia</taxon>
        <taxon>Lophotrochozoa</taxon>
        <taxon>Platyhelminthes</taxon>
        <taxon>Cestoda</taxon>
        <taxon>Eucestoda</taxon>
        <taxon>Cyclophyllidea</taxon>
        <taxon>Hymenolepididae</taxon>
        <taxon>Rodentolepis</taxon>
    </lineage>
</organism>
<proteinExistence type="inferred from homology"/>
<dbReference type="PANTHER" id="PTHR19300">
    <property type="entry name" value="BETA-1,4-GALACTOSYLTRANSFERASE"/>
    <property type="match status" value="1"/>
</dbReference>
<evidence type="ECO:0000259" key="12">
    <source>
        <dbReference type="Pfam" id="PF02709"/>
    </source>
</evidence>
<dbReference type="Pfam" id="PF02709">
    <property type="entry name" value="Glyco_transf_7C"/>
    <property type="match status" value="1"/>
</dbReference>
<keyword evidence="10 11" id="KW-0325">Glycoprotein</keyword>
<dbReference type="OrthoDB" id="10016069at2759"/>
<keyword evidence="5 11" id="KW-0808">Transferase</keyword>
<dbReference type="Gene3D" id="3.90.550.10">
    <property type="entry name" value="Spore Coat Polysaccharide Biosynthesis Protein SpsA, Chain A"/>
    <property type="match status" value="1"/>
</dbReference>
<dbReference type="Proteomes" id="UP000278807">
    <property type="component" value="Unassembled WGS sequence"/>
</dbReference>